<dbReference type="PROSITE" id="PS00061">
    <property type="entry name" value="ADH_SHORT"/>
    <property type="match status" value="1"/>
</dbReference>
<dbReference type="EMBL" id="QGLE01000006">
    <property type="protein sequence ID" value="PWR22631.1"/>
    <property type="molecule type" value="Genomic_DNA"/>
</dbReference>
<evidence type="ECO:0000259" key="3">
    <source>
        <dbReference type="SMART" id="SM00822"/>
    </source>
</evidence>
<keyword evidence="2" id="KW-0560">Oxidoreductase</keyword>
<organism evidence="4 5">
    <name type="scientific">Zavarzinia aquatilis</name>
    <dbReference type="NCBI Taxonomy" id="2211142"/>
    <lineage>
        <taxon>Bacteria</taxon>
        <taxon>Pseudomonadati</taxon>
        <taxon>Pseudomonadota</taxon>
        <taxon>Alphaproteobacteria</taxon>
        <taxon>Rhodospirillales</taxon>
        <taxon>Zavarziniaceae</taxon>
        <taxon>Zavarzinia</taxon>
    </lineage>
</organism>
<sequence length="241" mass="24829">MADRVLVTGGTGGIGGAIVRRLAADGYPVTFTWRSDEATARALAEETGAEALRLDLADRPAVTAFAEGLQARDEAFYGFVHNAGATHDALAATIDIERAAEVMQVNLFAFMALVKGVVRGMTAARRGRILAIGALAASRGIVGNGAYAASKAALESYVRTLMTEVARRGVTANVIAPGWIDTAMAGETPPVLAKSIPAQRLGKATEIAATVAFLLRDEAAYVNGTTLTVDGGLGGLLAATK</sequence>
<name>A0A317E7L9_9PROT</name>
<dbReference type="GO" id="GO:0032787">
    <property type="term" value="P:monocarboxylic acid metabolic process"/>
    <property type="evidence" value="ECO:0007669"/>
    <property type="project" value="UniProtKB-ARBA"/>
</dbReference>
<dbReference type="SMART" id="SM00822">
    <property type="entry name" value="PKS_KR"/>
    <property type="match status" value="1"/>
</dbReference>
<dbReference type="InterPro" id="IPR050259">
    <property type="entry name" value="SDR"/>
</dbReference>
<protein>
    <submittedName>
        <fullName evidence="4">Short-chain dehydrogenase</fullName>
    </submittedName>
</protein>
<evidence type="ECO:0000313" key="5">
    <source>
        <dbReference type="Proteomes" id="UP000245461"/>
    </source>
</evidence>
<dbReference type="InterPro" id="IPR020904">
    <property type="entry name" value="Sc_DH/Rdtase_CS"/>
</dbReference>
<dbReference type="PANTHER" id="PTHR42879:SF2">
    <property type="entry name" value="3-OXOACYL-[ACYL-CARRIER-PROTEIN] REDUCTASE FABG"/>
    <property type="match status" value="1"/>
</dbReference>
<proteinExistence type="inferred from homology"/>
<dbReference type="InterPro" id="IPR002347">
    <property type="entry name" value="SDR_fam"/>
</dbReference>
<comment type="caution">
    <text evidence="4">The sequence shown here is derived from an EMBL/GenBank/DDBJ whole genome shotgun (WGS) entry which is preliminary data.</text>
</comment>
<reference evidence="4 5" key="1">
    <citation type="submission" date="2018-05" db="EMBL/GenBank/DDBJ databases">
        <title>Zavarzinia sp. HR-AS.</title>
        <authorList>
            <person name="Lee Y."/>
            <person name="Jeon C.O."/>
        </authorList>
    </citation>
    <scope>NUCLEOTIDE SEQUENCE [LARGE SCALE GENOMIC DNA]</scope>
    <source>
        <strain evidence="4 5">HR-AS</strain>
    </source>
</reference>
<evidence type="ECO:0000256" key="2">
    <source>
        <dbReference type="ARBA" id="ARBA00023002"/>
    </source>
</evidence>
<feature type="domain" description="Ketoreductase" evidence="3">
    <location>
        <begin position="3"/>
        <end position="182"/>
    </location>
</feature>
<dbReference type="Pfam" id="PF13561">
    <property type="entry name" value="adh_short_C2"/>
    <property type="match status" value="1"/>
</dbReference>
<dbReference type="OrthoDB" id="9804774at2"/>
<dbReference type="GO" id="GO:0016491">
    <property type="term" value="F:oxidoreductase activity"/>
    <property type="evidence" value="ECO:0007669"/>
    <property type="project" value="UniProtKB-KW"/>
</dbReference>
<dbReference type="Gene3D" id="3.40.50.720">
    <property type="entry name" value="NAD(P)-binding Rossmann-like Domain"/>
    <property type="match status" value="1"/>
</dbReference>
<dbReference type="PRINTS" id="PR00081">
    <property type="entry name" value="GDHRDH"/>
</dbReference>
<evidence type="ECO:0000313" key="4">
    <source>
        <dbReference type="EMBL" id="PWR22631.1"/>
    </source>
</evidence>
<gene>
    <name evidence="4" type="ORF">DKG74_12235</name>
</gene>
<accession>A0A317E7L9</accession>
<keyword evidence="5" id="KW-1185">Reference proteome</keyword>
<dbReference type="SUPFAM" id="SSF51735">
    <property type="entry name" value="NAD(P)-binding Rossmann-fold domains"/>
    <property type="match status" value="1"/>
</dbReference>
<dbReference type="AlphaFoldDB" id="A0A317E7L9"/>
<evidence type="ECO:0000256" key="1">
    <source>
        <dbReference type="ARBA" id="ARBA00006484"/>
    </source>
</evidence>
<dbReference type="PANTHER" id="PTHR42879">
    <property type="entry name" value="3-OXOACYL-(ACYL-CARRIER-PROTEIN) REDUCTASE"/>
    <property type="match status" value="1"/>
</dbReference>
<comment type="similarity">
    <text evidence="1">Belongs to the short-chain dehydrogenases/reductases (SDR) family.</text>
</comment>
<dbReference type="FunFam" id="3.40.50.720:FF:000173">
    <property type="entry name" value="3-oxoacyl-[acyl-carrier protein] reductase"/>
    <property type="match status" value="1"/>
</dbReference>
<dbReference type="Proteomes" id="UP000245461">
    <property type="component" value="Unassembled WGS sequence"/>
</dbReference>
<dbReference type="InterPro" id="IPR036291">
    <property type="entry name" value="NAD(P)-bd_dom_sf"/>
</dbReference>
<dbReference type="InterPro" id="IPR057326">
    <property type="entry name" value="KR_dom"/>
</dbReference>
<dbReference type="RefSeq" id="WP_109906128.1">
    <property type="nucleotide sequence ID" value="NZ_QGLE01000006.1"/>
</dbReference>